<name>A0AAD7K0Q2_9AGAR</name>
<organism evidence="1 2">
    <name type="scientific">Mycena maculata</name>
    <dbReference type="NCBI Taxonomy" id="230809"/>
    <lineage>
        <taxon>Eukaryota</taxon>
        <taxon>Fungi</taxon>
        <taxon>Dikarya</taxon>
        <taxon>Basidiomycota</taxon>
        <taxon>Agaricomycotina</taxon>
        <taxon>Agaricomycetes</taxon>
        <taxon>Agaricomycetidae</taxon>
        <taxon>Agaricales</taxon>
        <taxon>Marasmiineae</taxon>
        <taxon>Mycenaceae</taxon>
        <taxon>Mycena</taxon>
    </lineage>
</organism>
<comment type="caution">
    <text evidence="1">The sequence shown here is derived from an EMBL/GenBank/DDBJ whole genome shotgun (WGS) entry which is preliminary data.</text>
</comment>
<dbReference type="AlphaFoldDB" id="A0AAD7K0Q2"/>
<sequence>MVKCMNKYGVSFETVHLSNEIKEDMPLWHHPGKVPGKRQENNGRKAKCLRKKHAVIKVHDALDLIRRLDDPQHTRNEACSCDACEVDRTVRKCQNPHACIVAAAARLGQILPKWIPTTNGALEPTPATTDTVGEKDFKPPAGITTLAQGLRAMTCRADEPKEREDPPMRRRAETIPTPKEVEIFIAGAVHTPASRTARAAAGIFIEGGNPSCKGKCIPVTGEQSQYAAELFTALEA</sequence>
<evidence type="ECO:0000313" key="2">
    <source>
        <dbReference type="Proteomes" id="UP001215280"/>
    </source>
</evidence>
<reference evidence="1" key="1">
    <citation type="submission" date="2023-03" db="EMBL/GenBank/DDBJ databases">
        <title>Massive genome expansion in bonnet fungi (Mycena s.s.) driven by repeated elements and novel gene families across ecological guilds.</title>
        <authorList>
            <consortium name="Lawrence Berkeley National Laboratory"/>
            <person name="Harder C.B."/>
            <person name="Miyauchi S."/>
            <person name="Viragh M."/>
            <person name="Kuo A."/>
            <person name="Thoen E."/>
            <person name="Andreopoulos B."/>
            <person name="Lu D."/>
            <person name="Skrede I."/>
            <person name="Drula E."/>
            <person name="Henrissat B."/>
            <person name="Morin E."/>
            <person name="Kohler A."/>
            <person name="Barry K."/>
            <person name="LaButti K."/>
            <person name="Morin E."/>
            <person name="Salamov A."/>
            <person name="Lipzen A."/>
            <person name="Mereny Z."/>
            <person name="Hegedus B."/>
            <person name="Baldrian P."/>
            <person name="Stursova M."/>
            <person name="Weitz H."/>
            <person name="Taylor A."/>
            <person name="Grigoriev I.V."/>
            <person name="Nagy L.G."/>
            <person name="Martin F."/>
            <person name="Kauserud H."/>
        </authorList>
    </citation>
    <scope>NUCLEOTIDE SEQUENCE</scope>
    <source>
        <strain evidence="1">CBHHK188m</strain>
    </source>
</reference>
<dbReference type="Proteomes" id="UP001215280">
    <property type="component" value="Unassembled WGS sequence"/>
</dbReference>
<keyword evidence="2" id="KW-1185">Reference proteome</keyword>
<protein>
    <submittedName>
        <fullName evidence="1">Uncharacterized protein</fullName>
    </submittedName>
</protein>
<evidence type="ECO:0000313" key="1">
    <source>
        <dbReference type="EMBL" id="KAJ7774523.1"/>
    </source>
</evidence>
<proteinExistence type="predicted"/>
<accession>A0AAD7K0Q2</accession>
<gene>
    <name evidence="1" type="ORF">DFH07DRAFT_684732</name>
</gene>
<dbReference type="EMBL" id="JARJLG010000015">
    <property type="protein sequence ID" value="KAJ7774523.1"/>
    <property type="molecule type" value="Genomic_DNA"/>
</dbReference>
<feature type="non-terminal residue" evidence="1">
    <location>
        <position position="236"/>
    </location>
</feature>